<name>A0A087AQM3_9BIFI</name>
<evidence type="ECO:0000313" key="4">
    <source>
        <dbReference type="Proteomes" id="UP000029046"/>
    </source>
</evidence>
<dbReference type="Proteomes" id="UP000029046">
    <property type="component" value="Unassembled WGS sequence"/>
</dbReference>
<dbReference type="eggNOG" id="COG1216">
    <property type="taxonomic scope" value="Bacteria"/>
</dbReference>
<feature type="transmembrane region" description="Helical" evidence="1">
    <location>
        <begin position="750"/>
        <end position="773"/>
    </location>
</feature>
<keyword evidence="1" id="KW-0472">Membrane</keyword>
<feature type="transmembrane region" description="Helical" evidence="1">
    <location>
        <begin position="400"/>
        <end position="422"/>
    </location>
</feature>
<reference evidence="3 4" key="1">
    <citation type="submission" date="2014-03" db="EMBL/GenBank/DDBJ databases">
        <title>Genomics of Bifidobacteria.</title>
        <authorList>
            <person name="Ventura M."/>
            <person name="Milani C."/>
            <person name="Lugli G.A."/>
        </authorList>
    </citation>
    <scope>NUCLEOTIDE SEQUENCE [LARGE SCALE GENOMIC DNA]</scope>
    <source>
        <strain evidence="3 4">LMG 11586</strain>
    </source>
</reference>
<feature type="transmembrane region" description="Helical" evidence="1">
    <location>
        <begin position="686"/>
        <end position="713"/>
    </location>
</feature>
<feature type="transmembrane region" description="Helical" evidence="1">
    <location>
        <begin position="543"/>
        <end position="563"/>
    </location>
</feature>
<keyword evidence="1" id="KW-1133">Transmembrane helix</keyword>
<feature type="transmembrane region" description="Helical" evidence="1">
    <location>
        <begin position="597"/>
        <end position="612"/>
    </location>
</feature>
<dbReference type="InterPro" id="IPR001173">
    <property type="entry name" value="Glyco_trans_2-like"/>
</dbReference>
<sequence length="1012" mass="108262">MNSTGNSDIQRIIAEQAAAMPLHKRAVDHTVAAVITVEGDLRFLGDTMHAVLNQTVLPGTVIVADCTGLTGQPVHSEVPLRDGEPDQALSVQIVRAAGARSFFDAVMRGLKYARLERAVSALWTLHDDSKPADACLEALLEARRNTPTASLLGAKQLDWSGENLHNVGSYAGRHHLESLVVDGEPDQEQYDGRQDVFAVSLAGALMPLSTLQTTGGTDPWFGSFTEADDLCRRICLGGGRVVVVPTAEVAHRRARFEGIRTHEGEPVAQEDAYDTAMGVLEAQQRYYYTDIRTVWWPFLWIWRLLRSVVMAVVRLSRKQPYAALCELALPWRALGTLPAAVRARKRVVRQGTVPLARLSVLSATRQQIGQWHDRSQAFSDQRDTVVLNPLAREHLLRRSVCRWTAVLLAAIAAFAVVAGTHWTVLRAVFGGAAVVSDAWVPTDATFSQLVEAATSSWAFGTGTGVPAPPTPWLLVLMVASVCTLGHVAAATALLLFAAAPLSVLSFWALAGVFTRSDAVRVTASLLWFALSLGLGLYDSANLPMLTVMVFLPAAFAFAFRAVGMYRTEDPVRPHKSVQAAAASALCFIPVVAAEPQLLLSLVVAFLVFFVFVRRHRATLLLIPLPAALVLAPTLVNVVRRFGDGAWRQLFGDATVPDAAAGGEPAALSLTGVLMRAFGLTVSGDQLWLQVAVFGVCAVVAVLAVVSLALPFVLRASRMMWVVVIAGAAAALLSVRVATGAGDDGAAAGTALPGVVMCLLGLMSCACMVAGMAVKRFDPLSGRGDRRARMRLTVAGRALLAVVLAAGVCVWSGYGLTRHDAELSSSGGGLPMVAVDYLEQNPAHRILAVAARSNNHVEYAVMRTGLGDVIDNSVGQRAQQVSGIRDEADELLASAAARLMANADAQAIADIASLGFGGIYVSTGSADSEEAGDQLSANITASDGVQSVVSNADGTYFRFTLIDPLHQGIDTAHQREIQSSVWRRAWLWCMGVVIVLYCVVAWPRSHRYDWEES</sequence>
<protein>
    <submittedName>
        <fullName evidence="3">Glycosyltransferase</fullName>
    </submittedName>
</protein>
<dbReference type="PANTHER" id="PTHR43685">
    <property type="entry name" value="GLYCOSYLTRANSFERASE"/>
    <property type="match status" value="1"/>
</dbReference>
<dbReference type="Gene3D" id="3.90.550.10">
    <property type="entry name" value="Spore Coat Polysaccharide Biosynthesis Protein SpsA, Chain A"/>
    <property type="match status" value="1"/>
</dbReference>
<evidence type="ECO:0000313" key="3">
    <source>
        <dbReference type="EMBL" id="KFI61073.1"/>
    </source>
</evidence>
<feature type="transmembrane region" description="Helical" evidence="1">
    <location>
        <begin position="793"/>
        <end position="813"/>
    </location>
</feature>
<feature type="transmembrane region" description="Helical" evidence="1">
    <location>
        <begin position="472"/>
        <end position="497"/>
    </location>
</feature>
<feature type="domain" description="Glycosyltransferase 2-like" evidence="2">
    <location>
        <begin position="125"/>
        <end position="320"/>
    </location>
</feature>
<dbReference type="Pfam" id="PF13632">
    <property type="entry name" value="Glyco_trans_2_3"/>
    <property type="match status" value="1"/>
</dbReference>
<dbReference type="PANTHER" id="PTHR43685:SF3">
    <property type="entry name" value="SLR2126 PROTEIN"/>
    <property type="match status" value="1"/>
</dbReference>
<evidence type="ECO:0000259" key="2">
    <source>
        <dbReference type="Pfam" id="PF13632"/>
    </source>
</evidence>
<dbReference type="InterPro" id="IPR029044">
    <property type="entry name" value="Nucleotide-diphossugar_trans"/>
</dbReference>
<dbReference type="AlphaFoldDB" id="A0A087AQM3"/>
<dbReference type="EMBL" id="JGYX01000002">
    <property type="protein sequence ID" value="KFI61073.1"/>
    <property type="molecule type" value="Genomic_DNA"/>
</dbReference>
<dbReference type="eggNOG" id="COG5617">
    <property type="taxonomic scope" value="Bacteria"/>
</dbReference>
<feature type="transmembrane region" description="Helical" evidence="1">
    <location>
        <begin position="720"/>
        <end position="738"/>
    </location>
</feature>
<feature type="transmembrane region" description="Helical" evidence="1">
    <location>
        <begin position="518"/>
        <end position="537"/>
    </location>
</feature>
<dbReference type="InterPro" id="IPR050834">
    <property type="entry name" value="Glycosyltransf_2"/>
</dbReference>
<accession>A0A087AQM3</accession>
<keyword evidence="3" id="KW-0808">Transferase</keyword>
<gene>
    <name evidence="3" type="ORF">BIGA_0501</name>
</gene>
<comment type="caution">
    <text evidence="3">The sequence shown here is derived from an EMBL/GenBank/DDBJ whole genome shotgun (WGS) entry which is preliminary data.</text>
</comment>
<keyword evidence="4" id="KW-1185">Reference proteome</keyword>
<organism evidence="3 4">
    <name type="scientific">Bifidobacterium pullorum subsp. gallinarum</name>
    <dbReference type="NCBI Taxonomy" id="78344"/>
    <lineage>
        <taxon>Bacteria</taxon>
        <taxon>Bacillati</taxon>
        <taxon>Actinomycetota</taxon>
        <taxon>Actinomycetes</taxon>
        <taxon>Bifidobacteriales</taxon>
        <taxon>Bifidobacteriaceae</taxon>
        <taxon>Bifidobacterium</taxon>
    </lineage>
</organism>
<dbReference type="SUPFAM" id="SSF53448">
    <property type="entry name" value="Nucleotide-diphospho-sugar transferases"/>
    <property type="match status" value="1"/>
</dbReference>
<dbReference type="RefSeq" id="WP_033506173.1">
    <property type="nucleotide sequence ID" value="NZ_JGYX01000002.1"/>
</dbReference>
<evidence type="ECO:0000256" key="1">
    <source>
        <dbReference type="SAM" id="Phobius"/>
    </source>
</evidence>
<keyword evidence="1" id="KW-0812">Transmembrane</keyword>
<proteinExistence type="predicted"/>
<dbReference type="GO" id="GO:0016740">
    <property type="term" value="F:transferase activity"/>
    <property type="evidence" value="ECO:0007669"/>
    <property type="project" value="UniProtKB-KW"/>
</dbReference>
<feature type="transmembrane region" description="Helical" evidence="1">
    <location>
        <begin position="619"/>
        <end position="638"/>
    </location>
</feature>
<dbReference type="OrthoDB" id="3734530at2"/>